<reference evidence="2" key="1">
    <citation type="submission" date="2017-06" db="EMBL/GenBank/DDBJ databases">
        <authorList>
            <person name="Varghese N."/>
            <person name="Submissions S."/>
        </authorList>
    </citation>
    <scope>NUCLEOTIDE SEQUENCE [LARGE SCALE GENOMIC DNA]</scope>
    <source>
        <strain evidence="2">DSM 137</strain>
    </source>
</reference>
<evidence type="ECO:0000313" key="1">
    <source>
        <dbReference type="EMBL" id="SNB85026.1"/>
    </source>
</evidence>
<gene>
    <name evidence="1" type="ORF">SAMN06265338_1433</name>
</gene>
<name>A0A212SH18_RHOAC</name>
<proteinExistence type="predicted"/>
<dbReference type="Proteomes" id="UP000198418">
    <property type="component" value="Unassembled WGS sequence"/>
</dbReference>
<dbReference type="EMBL" id="FYDG01000043">
    <property type="protein sequence ID" value="SNB85026.1"/>
    <property type="molecule type" value="Genomic_DNA"/>
</dbReference>
<sequence>MQNELKPMNSNIIRFPIERVATPTTDVLRALAPDARQVSLVAEAFGIDEPDWIIRDRADAEMWANVATRTDLPADAARRRAALEAMLKPFVKEAARLCRKSREDARRSDEAAGKLLAARNEGGYWLDALEDALTSRTYAWASGLIEAYEACQEAFGAERAIGIAIRGERWAPVDHDKDVEVLLLAAAR</sequence>
<accession>A0A212SH18</accession>
<dbReference type="AlphaFoldDB" id="A0A212SH18"/>
<keyword evidence="2" id="KW-1185">Reference proteome</keyword>
<evidence type="ECO:0000313" key="2">
    <source>
        <dbReference type="Proteomes" id="UP000198418"/>
    </source>
</evidence>
<organism evidence="1 2">
    <name type="scientific">Rhodoblastus acidophilus</name>
    <name type="common">Rhodopseudomonas acidophila</name>
    <dbReference type="NCBI Taxonomy" id="1074"/>
    <lineage>
        <taxon>Bacteria</taxon>
        <taxon>Pseudomonadati</taxon>
        <taxon>Pseudomonadota</taxon>
        <taxon>Alphaproteobacteria</taxon>
        <taxon>Hyphomicrobiales</taxon>
        <taxon>Rhodoblastaceae</taxon>
        <taxon>Rhodoblastus</taxon>
    </lineage>
</organism>
<protein>
    <submittedName>
        <fullName evidence="1">Uncharacterized protein</fullName>
    </submittedName>
</protein>